<dbReference type="CDD" id="cd00048">
    <property type="entry name" value="DSRM_SF"/>
    <property type="match status" value="1"/>
</dbReference>
<dbReference type="Gene3D" id="3.30.160.20">
    <property type="match status" value="1"/>
</dbReference>
<dbReference type="PANTHER" id="PTHR42030">
    <property type="entry name" value="DRBM DOMAIN-CONTAINING PROTEIN"/>
    <property type="match status" value="1"/>
</dbReference>
<keyword evidence="3" id="KW-1185">Reference proteome</keyword>
<organism evidence="2 3">
    <name type="scientific">Acrodontium crateriforme</name>
    <dbReference type="NCBI Taxonomy" id="150365"/>
    <lineage>
        <taxon>Eukaryota</taxon>
        <taxon>Fungi</taxon>
        <taxon>Dikarya</taxon>
        <taxon>Ascomycota</taxon>
        <taxon>Pezizomycotina</taxon>
        <taxon>Dothideomycetes</taxon>
        <taxon>Dothideomycetidae</taxon>
        <taxon>Mycosphaerellales</taxon>
        <taxon>Teratosphaeriaceae</taxon>
        <taxon>Acrodontium</taxon>
    </lineage>
</organism>
<evidence type="ECO:0000313" key="2">
    <source>
        <dbReference type="EMBL" id="WPG99425.1"/>
    </source>
</evidence>
<gene>
    <name evidence="2" type="ORF">R9X50_00223900</name>
</gene>
<dbReference type="PANTHER" id="PTHR42030:SF1">
    <property type="entry name" value="DRBM DOMAIN-CONTAINING PROTEIN"/>
    <property type="match status" value="1"/>
</dbReference>
<sequence>MSHSPAQSLSSTTSGTTAPSPKQEALINYCRQNGIRAPSFQVVSDRRGGRTAWSCIAQVGGQYIHARYWYDGQYVNSAREDAAEMALQSLGQMPTPPGQTRTYQQQQQQQQNNQQPQQRPQQQYSAWGNGIGSHS</sequence>
<reference evidence="2 3" key="1">
    <citation type="submission" date="2023-11" db="EMBL/GenBank/DDBJ databases">
        <title>An acidophilic fungus is an integral part of prey digestion in a carnivorous sundew plant.</title>
        <authorList>
            <person name="Tsai I.J."/>
        </authorList>
    </citation>
    <scope>NUCLEOTIDE SEQUENCE [LARGE SCALE GENOMIC DNA]</scope>
    <source>
        <strain evidence="2">169a</strain>
    </source>
</reference>
<dbReference type="SUPFAM" id="SSF54768">
    <property type="entry name" value="dsRNA-binding domain-like"/>
    <property type="match status" value="1"/>
</dbReference>
<protein>
    <recommendedName>
        <fullName evidence="4">DRBM domain-containing protein</fullName>
    </recommendedName>
</protein>
<dbReference type="AlphaFoldDB" id="A0AAQ3M3W1"/>
<evidence type="ECO:0008006" key="4">
    <source>
        <dbReference type="Google" id="ProtNLM"/>
    </source>
</evidence>
<feature type="region of interest" description="Disordered" evidence="1">
    <location>
        <begin position="90"/>
        <end position="135"/>
    </location>
</feature>
<proteinExistence type="predicted"/>
<feature type="compositionally biased region" description="Low complexity" evidence="1">
    <location>
        <begin position="99"/>
        <end position="124"/>
    </location>
</feature>
<evidence type="ECO:0000256" key="1">
    <source>
        <dbReference type="SAM" id="MobiDB-lite"/>
    </source>
</evidence>
<feature type="region of interest" description="Disordered" evidence="1">
    <location>
        <begin position="1"/>
        <end position="21"/>
    </location>
</feature>
<evidence type="ECO:0000313" key="3">
    <source>
        <dbReference type="Proteomes" id="UP001303373"/>
    </source>
</evidence>
<accession>A0AAQ3M3W1</accession>
<dbReference type="EMBL" id="CP138582">
    <property type="protein sequence ID" value="WPG99425.1"/>
    <property type="molecule type" value="Genomic_DNA"/>
</dbReference>
<dbReference type="Proteomes" id="UP001303373">
    <property type="component" value="Chromosome 3"/>
</dbReference>
<feature type="compositionally biased region" description="Low complexity" evidence="1">
    <location>
        <begin position="8"/>
        <end position="17"/>
    </location>
</feature>
<name>A0AAQ3M3W1_9PEZI</name>